<keyword evidence="2" id="KW-1185">Reference proteome</keyword>
<proteinExistence type="predicted"/>
<sequence>MIKAITPQNLLKMKHSTFKFEAPWSFAFGSSPSDSGYWMIWGKEKNGKTWFALLLAKYLSFKKRVLYISGEEGLEKEFVSACRRAGITEKSKNIGFSEYVPLSNLELLLSRRNAPKVVLIDNITVFKDELKGNVLLELKDKYPDVLFIFLAHEDRKEPYTAQAKLCRRLAKIIVHVEGLKAVVSGRCEGGEYQINEEKATLFYGQD</sequence>
<dbReference type="InterPro" id="IPR027417">
    <property type="entry name" value="P-loop_NTPase"/>
</dbReference>
<evidence type="ECO:0000313" key="2">
    <source>
        <dbReference type="Proteomes" id="UP000199306"/>
    </source>
</evidence>
<name>A0A1I5Z5R2_9BACT</name>
<dbReference type="Gene3D" id="3.40.50.300">
    <property type="entry name" value="P-loop containing nucleotide triphosphate hydrolases"/>
    <property type="match status" value="1"/>
</dbReference>
<evidence type="ECO:0000313" key="1">
    <source>
        <dbReference type="EMBL" id="SFQ51804.1"/>
    </source>
</evidence>
<gene>
    <name evidence="1" type="ORF">SAMN04515674_1362</name>
</gene>
<dbReference type="EMBL" id="FOXH01000036">
    <property type="protein sequence ID" value="SFQ51804.1"/>
    <property type="molecule type" value="Genomic_DNA"/>
</dbReference>
<dbReference type="SUPFAM" id="SSF52540">
    <property type="entry name" value="P-loop containing nucleoside triphosphate hydrolases"/>
    <property type="match status" value="1"/>
</dbReference>
<organism evidence="1 2">
    <name type="scientific">Pseudarcicella hirudinis</name>
    <dbReference type="NCBI Taxonomy" id="1079859"/>
    <lineage>
        <taxon>Bacteria</taxon>
        <taxon>Pseudomonadati</taxon>
        <taxon>Bacteroidota</taxon>
        <taxon>Cytophagia</taxon>
        <taxon>Cytophagales</taxon>
        <taxon>Flectobacillaceae</taxon>
        <taxon>Pseudarcicella</taxon>
    </lineage>
</organism>
<dbReference type="AlphaFoldDB" id="A0A1I5Z5R2"/>
<protein>
    <recommendedName>
        <fullName evidence="3">AAA+ ATPase domain-containing protein</fullName>
    </recommendedName>
</protein>
<evidence type="ECO:0008006" key="3">
    <source>
        <dbReference type="Google" id="ProtNLM"/>
    </source>
</evidence>
<dbReference type="STRING" id="1079859.SAMN04515674_1362"/>
<dbReference type="Proteomes" id="UP000199306">
    <property type="component" value="Unassembled WGS sequence"/>
</dbReference>
<reference evidence="1 2" key="1">
    <citation type="submission" date="2016-10" db="EMBL/GenBank/DDBJ databases">
        <authorList>
            <person name="de Groot N.N."/>
        </authorList>
    </citation>
    <scope>NUCLEOTIDE SEQUENCE [LARGE SCALE GENOMIC DNA]</scope>
    <source>
        <strain evidence="2">E92,LMG 26720,CCM 7988</strain>
    </source>
</reference>
<accession>A0A1I5Z5R2</accession>